<evidence type="ECO:0008006" key="5">
    <source>
        <dbReference type="Google" id="ProtNLM"/>
    </source>
</evidence>
<evidence type="ECO:0000256" key="1">
    <source>
        <dbReference type="SAM" id="Coils"/>
    </source>
</evidence>
<protein>
    <recommendedName>
        <fullName evidence="5">PFU domain-containing protein</fullName>
    </recommendedName>
</protein>
<comment type="caution">
    <text evidence="3">The sequence shown here is derived from an EMBL/GenBank/DDBJ whole genome shotgun (WGS) entry which is preliminary data.</text>
</comment>
<sequence>MNRGQEILVMTVNITENRKDQIIVHEYDDPEELAKNFIMSYNLNPKLVTLLTDEIINNLSDLATPSTSLPQEYHQSDSYDYFSKKNYGQKLYEKGLRKLEQNENQKQALKIRIEQEKDKELTFQPKINPVSNMLAQRMGNRSTDSIRKKESAIARVHVDRKAEELSACTFAPKINPNSAKMLEYKQRPGSKRFQDLYEDSIIRKQKQEFLQKQAEFSFKPEILSNHNVSSNGERLYSKKPLDELENSFDSELKDPNTGQELFVPKINKGKYSRTRELPIGEHLYSQRRDGTENGEVLNAGPSLEAKKRSEELLKRSKRNRYYEIFQQMNPDDQGLIHYETVDSRYIEPLVYKLMGQMLDVWSEEMEPLDFETFSESLDNLLKILSPDERNAFLIYKRNKEDSQQSSIKKSCSITDMDGVYSRQIEKKLSNQARLELEREKKQRSELDGCTFHPQTTPYRTFGRRQN</sequence>
<organism evidence="3 4">
    <name type="scientific">Stentor coeruleus</name>
    <dbReference type="NCBI Taxonomy" id="5963"/>
    <lineage>
        <taxon>Eukaryota</taxon>
        <taxon>Sar</taxon>
        <taxon>Alveolata</taxon>
        <taxon>Ciliophora</taxon>
        <taxon>Postciliodesmatophora</taxon>
        <taxon>Heterotrichea</taxon>
        <taxon>Heterotrichida</taxon>
        <taxon>Stentoridae</taxon>
        <taxon>Stentor</taxon>
    </lineage>
</organism>
<dbReference type="OrthoDB" id="296414at2759"/>
<evidence type="ECO:0000256" key="2">
    <source>
        <dbReference type="SAM" id="MobiDB-lite"/>
    </source>
</evidence>
<dbReference type="PANTHER" id="PTHR35381:SF1">
    <property type="entry name" value="EF-HAND DOMAIN-CONTAINING PROTEIN"/>
    <property type="match status" value="1"/>
</dbReference>
<evidence type="ECO:0000313" key="4">
    <source>
        <dbReference type="Proteomes" id="UP000187209"/>
    </source>
</evidence>
<dbReference type="AlphaFoldDB" id="A0A1R2B0K1"/>
<evidence type="ECO:0000313" key="3">
    <source>
        <dbReference type="EMBL" id="OMJ70291.1"/>
    </source>
</evidence>
<dbReference type="Proteomes" id="UP000187209">
    <property type="component" value="Unassembled WGS sequence"/>
</dbReference>
<feature type="region of interest" description="Disordered" evidence="2">
    <location>
        <begin position="441"/>
        <end position="466"/>
    </location>
</feature>
<accession>A0A1R2B0K1</accession>
<feature type="coiled-coil region" evidence="1">
    <location>
        <begin position="92"/>
        <end position="119"/>
    </location>
</feature>
<dbReference type="EMBL" id="MPUH01001102">
    <property type="protein sequence ID" value="OMJ70291.1"/>
    <property type="molecule type" value="Genomic_DNA"/>
</dbReference>
<keyword evidence="4" id="KW-1185">Reference proteome</keyword>
<keyword evidence="1" id="KW-0175">Coiled coil</keyword>
<dbReference type="PANTHER" id="PTHR35381">
    <property type="entry name" value="EF-HAND DOMAIN-CONTAINING PROTEIN"/>
    <property type="match status" value="1"/>
</dbReference>
<name>A0A1R2B0K1_9CILI</name>
<proteinExistence type="predicted"/>
<reference evidence="3 4" key="1">
    <citation type="submission" date="2016-11" db="EMBL/GenBank/DDBJ databases">
        <title>The macronuclear genome of Stentor coeruleus: a giant cell with tiny introns.</title>
        <authorList>
            <person name="Slabodnick M."/>
            <person name="Ruby J.G."/>
            <person name="Reiff S.B."/>
            <person name="Swart E.C."/>
            <person name="Gosai S."/>
            <person name="Prabakaran S."/>
            <person name="Witkowska E."/>
            <person name="Larue G.E."/>
            <person name="Fisher S."/>
            <person name="Freeman R.M."/>
            <person name="Gunawardena J."/>
            <person name="Chu W."/>
            <person name="Stover N.A."/>
            <person name="Gregory B.D."/>
            <person name="Nowacki M."/>
            <person name="Derisi J."/>
            <person name="Roy S.W."/>
            <person name="Marshall W.F."/>
            <person name="Sood P."/>
        </authorList>
    </citation>
    <scope>NUCLEOTIDE SEQUENCE [LARGE SCALE GENOMIC DNA]</scope>
    <source>
        <strain evidence="3">WM001</strain>
    </source>
</reference>
<gene>
    <name evidence="3" type="ORF">SteCoe_31756</name>
</gene>